<dbReference type="RefSeq" id="WP_154546967.1">
    <property type="nucleotide sequence ID" value="NZ_JBKZBY010000006.1"/>
</dbReference>
<protein>
    <submittedName>
        <fullName evidence="1">Tetratricopeptide repeat protein</fullName>
    </submittedName>
</protein>
<dbReference type="OrthoDB" id="2305564at2"/>
<organism evidence="1 2">
    <name type="scientific">Lactobacillus porci</name>
    <dbReference type="NCBI Taxonomy" id="2012477"/>
    <lineage>
        <taxon>Bacteria</taxon>
        <taxon>Bacillati</taxon>
        <taxon>Bacillota</taxon>
        <taxon>Bacilli</taxon>
        <taxon>Lactobacillales</taxon>
        <taxon>Lactobacillaceae</taxon>
        <taxon>Lactobacillus</taxon>
    </lineage>
</organism>
<dbReference type="AlphaFoldDB" id="A0A6A8M9D0"/>
<keyword evidence="2" id="KW-1185">Reference proteome</keyword>
<dbReference type="Pfam" id="PF14559">
    <property type="entry name" value="TPR_19"/>
    <property type="match status" value="1"/>
</dbReference>
<gene>
    <name evidence="1" type="ORF">FYJ62_01235</name>
</gene>
<sequence length="215" mass="24247">MDKQIAEMYADGKVNEAIHALIGKIDADPRETDNYLQLASYLLEQGSPEQAQKLLVQAKGLIKNPQDVDYDLAVAYYAQGEFNKSLALLNQIPNDDDTLYQKALVYLKTGQNEKALAHALSIKRVDDHVKELLGDIWLALGELKAASASYASIPEKQRTAKVNFLLGVSWHGRDRDRAEKFFARAKKMDPKYYKQARDQYASIMKLVAGKNKKEQ</sequence>
<proteinExistence type="predicted"/>
<dbReference type="Gene3D" id="1.25.40.10">
    <property type="entry name" value="Tetratricopeptide repeat domain"/>
    <property type="match status" value="2"/>
</dbReference>
<evidence type="ECO:0000313" key="1">
    <source>
        <dbReference type="EMBL" id="MST86305.1"/>
    </source>
</evidence>
<dbReference type="InterPro" id="IPR011990">
    <property type="entry name" value="TPR-like_helical_dom_sf"/>
</dbReference>
<name>A0A6A8M9D0_9LACO</name>
<dbReference type="EMBL" id="VUMX01000002">
    <property type="protein sequence ID" value="MST86305.1"/>
    <property type="molecule type" value="Genomic_DNA"/>
</dbReference>
<accession>A0A6A8M9D0</accession>
<comment type="caution">
    <text evidence="1">The sequence shown here is derived from an EMBL/GenBank/DDBJ whole genome shotgun (WGS) entry which is preliminary data.</text>
</comment>
<dbReference type="Proteomes" id="UP000438120">
    <property type="component" value="Unassembled WGS sequence"/>
</dbReference>
<evidence type="ECO:0000313" key="2">
    <source>
        <dbReference type="Proteomes" id="UP000438120"/>
    </source>
</evidence>
<dbReference type="SUPFAM" id="SSF48452">
    <property type="entry name" value="TPR-like"/>
    <property type="match status" value="1"/>
</dbReference>
<reference evidence="1 2" key="1">
    <citation type="submission" date="2019-08" db="EMBL/GenBank/DDBJ databases">
        <title>In-depth cultivation of the pig gut microbiome towards novel bacterial diversity and tailored functional studies.</title>
        <authorList>
            <person name="Wylensek D."/>
            <person name="Hitch T.C.A."/>
            <person name="Clavel T."/>
        </authorList>
    </citation>
    <scope>NUCLEOTIDE SEQUENCE [LARGE SCALE GENOMIC DNA]</scope>
    <source>
        <strain evidence="1 2">Bifido-178-WT-2B</strain>
    </source>
</reference>